<protein>
    <recommendedName>
        <fullName evidence="2">RanBD1 domain-containing protein</fullName>
    </recommendedName>
</protein>
<keyword evidence="4" id="KW-1185">Reference proteome</keyword>
<dbReference type="InterPro" id="IPR045256">
    <property type="entry name" value="RanBP1_RanBD"/>
</dbReference>
<feature type="compositionally biased region" description="Basic and acidic residues" evidence="1">
    <location>
        <begin position="198"/>
        <end position="209"/>
    </location>
</feature>
<feature type="region of interest" description="Disordered" evidence="1">
    <location>
        <begin position="198"/>
        <end position="243"/>
    </location>
</feature>
<evidence type="ECO:0000313" key="4">
    <source>
        <dbReference type="Proteomes" id="UP001359485"/>
    </source>
</evidence>
<dbReference type="Gene3D" id="2.30.29.30">
    <property type="entry name" value="Pleckstrin-homology domain (PH domain)/Phosphotyrosine-binding domain (PTB)"/>
    <property type="match status" value="1"/>
</dbReference>
<feature type="compositionally biased region" description="Basic and acidic residues" evidence="1">
    <location>
        <begin position="1"/>
        <end position="17"/>
    </location>
</feature>
<dbReference type="PANTHER" id="PTHR23138:SF94">
    <property type="entry name" value="RAN BINDING PROTEIN 1"/>
    <property type="match status" value="1"/>
</dbReference>
<dbReference type="PANTHER" id="PTHR23138">
    <property type="entry name" value="RAN BINDING PROTEIN"/>
    <property type="match status" value="1"/>
</dbReference>
<accession>A0ABR1BF17</accession>
<dbReference type="SMART" id="SM00160">
    <property type="entry name" value="RanBD"/>
    <property type="match status" value="1"/>
</dbReference>
<feature type="region of interest" description="Disordered" evidence="1">
    <location>
        <begin position="1"/>
        <end position="29"/>
    </location>
</feature>
<comment type="caution">
    <text evidence="3">The sequence shown here is derived from an EMBL/GenBank/DDBJ whole genome shotgun (WGS) entry which is preliminary data.</text>
</comment>
<dbReference type="Proteomes" id="UP001359485">
    <property type="component" value="Unassembled WGS sequence"/>
</dbReference>
<gene>
    <name evidence="3" type="ORF">RUM44_012200</name>
</gene>
<proteinExistence type="predicted"/>
<evidence type="ECO:0000313" key="3">
    <source>
        <dbReference type="EMBL" id="KAK6640505.1"/>
    </source>
</evidence>
<dbReference type="SUPFAM" id="SSF50729">
    <property type="entry name" value="PH domain-like"/>
    <property type="match status" value="1"/>
</dbReference>
<evidence type="ECO:0000259" key="2">
    <source>
        <dbReference type="PROSITE" id="PS50196"/>
    </source>
</evidence>
<reference evidence="3 4" key="1">
    <citation type="submission" date="2023-09" db="EMBL/GenBank/DDBJ databases">
        <title>Genomes of two closely related lineages of the louse Polyplax serrata with different host specificities.</title>
        <authorList>
            <person name="Martinu J."/>
            <person name="Tarabai H."/>
            <person name="Stefka J."/>
            <person name="Hypsa V."/>
        </authorList>
    </citation>
    <scope>NUCLEOTIDE SEQUENCE [LARGE SCALE GENOMIC DNA]</scope>
    <source>
        <strain evidence="3">98ZLc_SE</strain>
    </source>
</reference>
<evidence type="ECO:0000256" key="1">
    <source>
        <dbReference type="SAM" id="MobiDB-lite"/>
    </source>
</evidence>
<dbReference type="CDD" id="cd13179">
    <property type="entry name" value="RanBD_RanBP1"/>
    <property type="match status" value="1"/>
</dbReference>
<organism evidence="3 4">
    <name type="scientific">Polyplax serrata</name>
    <name type="common">Common mouse louse</name>
    <dbReference type="NCBI Taxonomy" id="468196"/>
    <lineage>
        <taxon>Eukaryota</taxon>
        <taxon>Metazoa</taxon>
        <taxon>Ecdysozoa</taxon>
        <taxon>Arthropoda</taxon>
        <taxon>Hexapoda</taxon>
        <taxon>Insecta</taxon>
        <taxon>Pterygota</taxon>
        <taxon>Neoptera</taxon>
        <taxon>Paraneoptera</taxon>
        <taxon>Psocodea</taxon>
        <taxon>Troctomorpha</taxon>
        <taxon>Phthiraptera</taxon>
        <taxon>Anoplura</taxon>
        <taxon>Polyplacidae</taxon>
        <taxon>Polyplax</taxon>
    </lineage>
</organism>
<dbReference type="InterPro" id="IPR045255">
    <property type="entry name" value="RanBP1-like"/>
</dbReference>
<dbReference type="InterPro" id="IPR000156">
    <property type="entry name" value="Ran_bind_dom"/>
</dbReference>
<sequence>MSEVDKEQAVVDEKNCDNETAEDAEHDPHYDPIISLPEVVVPTLEEDETVMLCLRAKLYRYDANVSPPEWKERGTGYVKILSHKFNSTVRVVMRRDKTLKLCANHFISPSMVLKPSVSCDRAWVYSVKDFSDGTVKSELLAIKFANIENAHKWKDMFDEGKKIVANSENLKGSTAAEDKLLIGDSPVLNDTFEEEKKNLSVDKNDEKKAVPTKKVSSSEITPEKLTNPEINEKLSSMSIKSTS</sequence>
<feature type="compositionally biased region" description="Polar residues" evidence="1">
    <location>
        <begin position="233"/>
        <end position="243"/>
    </location>
</feature>
<dbReference type="Pfam" id="PF00638">
    <property type="entry name" value="Ran_BP1"/>
    <property type="match status" value="1"/>
</dbReference>
<dbReference type="InterPro" id="IPR011993">
    <property type="entry name" value="PH-like_dom_sf"/>
</dbReference>
<name>A0ABR1BF17_POLSC</name>
<dbReference type="PROSITE" id="PS50196">
    <property type="entry name" value="RANBD1"/>
    <property type="match status" value="1"/>
</dbReference>
<dbReference type="EMBL" id="JAWJWF010000001">
    <property type="protein sequence ID" value="KAK6640505.1"/>
    <property type="molecule type" value="Genomic_DNA"/>
</dbReference>
<feature type="domain" description="RanBD1" evidence="2">
    <location>
        <begin position="29"/>
        <end position="166"/>
    </location>
</feature>